<comment type="caution">
    <text evidence="11">The sequence shown here is derived from an EMBL/GenBank/DDBJ whole genome shotgun (WGS) entry which is preliminary data.</text>
</comment>
<feature type="transmembrane region" description="Helical" evidence="9">
    <location>
        <begin position="68"/>
        <end position="86"/>
    </location>
</feature>
<gene>
    <name evidence="11" type="ORF">FNH08_38195</name>
</gene>
<dbReference type="InterPro" id="IPR020846">
    <property type="entry name" value="MFS_dom"/>
</dbReference>
<feature type="domain" description="Major facilitator superfamily (MFS) profile" evidence="10">
    <location>
        <begin position="1"/>
        <end position="389"/>
    </location>
</feature>
<feature type="transmembrane region" description="Helical" evidence="9">
    <location>
        <begin position="205"/>
        <end position="228"/>
    </location>
</feature>
<comment type="subcellular location">
    <subcellularLocation>
        <location evidence="1">Cell membrane</location>
        <topology evidence="1">Multi-pass membrane protein</topology>
    </subcellularLocation>
</comment>
<dbReference type="CDD" id="cd17320">
    <property type="entry name" value="MFS_MdfA_MDR_like"/>
    <property type="match status" value="1"/>
</dbReference>
<dbReference type="PROSITE" id="PS50850">
    <property type="entry name" value="MFS"/>
    <property type="match status" value="1"/>
</dbReference>
<sequence length="409" mass="41533">MMLALALAYAVAPLATDMYLPAFPRMTEGLRTEVTGVQLTLTTFMLGLATGQLVIGPLSDRWGRRRPMLAGTAVSALAGVLCALASSVEVLVAARFVQGFSGAAGIVIARAVISDRSPAGGAARSFGVLMITGGVAPVVAPLAGGALVGPVGWRGIFLVLAGLATLMFLGVLLLVPETLPPQSRHGGGLLTTFQRMGGLLSDRGFVGYTLAYGFAFGVLFSYIAASSFVFQNVYDLSTGAYSVLFAANAFGFTSTGAVNRSIVGRFGPRPLLRTGLTVMVTCSAVLCGLGTAGRLVLPLAAALVFLATSSLGLVAANATALATARAPQAAGSASALLGSLQFGLAALVSPLVGLGGERTAVPMTIAMLTAACVAFLGGIVLTADAPAARHRPEHDRTETFEAPGEARSE</sequence>
<feature type="region of interest" description="Disordered" evidence="8">
    <location>
        <begin position="387"/>
        <end position="409"/>
    </location>
</feature>
<feature type="transmembrane region" description="Helical" evidence="9">
    <location>
        <begin position="155"/>
        <end position="175"/>
    </location>
</feature>
<dbReference type="Proteomes" id="UP000400924">
    <property type="component" value="Unassembled WGS sequence"/>
</dbReference>
<feature type="transmembrane region" description="Helical" evidence="9">
    <location>
        <begin position="240"/>
        <end position="259"/>
    </location>
</feature>
<dbReference type="InterPro" id="IPR036259">
    <property type="entry name" value="MFS_trans_sf"/>
</dbReference>
<dbReference type="InterPro" id="IPR011701">
    <property type="entry name" value="MFS"/>
</dbReference>
<dbReference type="PANTHER" id="PTHR23502:SF132">
    <property type="entry name" value="POLYAMINE TRANSPORTER 2-RELATED"/>
    <property type="match status" value="1"/>
</dbReference>
<dbReference type="AlphaFoldDB" id="A0A5N8XTT5"/>
<evidence type="ECO:0000256" key="9">
    <source>
        <dbReference type="SAM" id="Phobius"/>
    </source>
</evidence>
<dbReference type="GO" id="GO:0042910">
    <property type="term" value="F:xenobiotic transmembrane transporter activity"/>
    <property type="evidence" value="ECO:0007669"/>
    <property type="project" value="InterPro"/>
</dbReference>
<keyword evidence="4" id="KW-1003">Cell membrane</keyword>
<evidence type="ECO:0000256" key="4">
    <source>
        <dbReference type="ARBA" id="ARBA00022475"/>
    </source>
</evidence>
<dbReference type="EMBL" id="VJZC01000462">
    <property type="protein sequence ID" value="MPY62774.1"/>
    <property type="molecule type" value="Genomic_DNA"/>
</dbReference>
<feature type="transmembrane region" description="Helical" evidence="9">
    <location>
        <begin position="360"/>
        <end position="381"/>
    </location>
</feature>
<dbReference type="SUPFAM" id="SSF103473">
    <property type="entry name" value="MFS general substrate transporter"/>
    <property type="match status" value="1"/>
</dbReference>
<evidence type="ECO:0000256" key="2">
    <source>
        <dbReference type="ARBA" id="ARBA00006236"/>
    </source>
</evidence>
<dbReference type="PROSITE" id="PS00216">
    <property type="entry name" value="SUGAR_TRANSPORT_1"/>
    <property type="match status" value="1"/>
</dbReference>
<dbReference type="Gene3D" id="1.20.1720.10">
    <property type="entry name" value="Multidrug resistance protein D"/>
    <property type="match status" value="1"/>
</dbReference>
<dbReference type="PANTHER" id="PTHR23502">
    <property type="entry name" value="MAJOR FACILITATOR SUPERFAMILY"/>
    <property type="match status" value="1"/>
</dbReference>
<protein>
    <submittedName>
        <fullName evidence="11">Multidrug effflux MFS transporter</fullName>
    </submittedName>
</protein>
<evidence type="ECO:0000256" key="5">
    <source>
        <dbReference type="ARBA" id="ARBA00022692"/>
    </source>
</evidence>
<feature type="transmembrane region" description="Helical" evidence="9">
    <location>
        <begin position="299"/>
        <end position="323"/>
    </location>
</feature>
<keyword evidence="3" id="KW-0813">Transport</keyword>
<organism evidence="11 12">
    <name type="scientific">Streptomyces spongiae</name>
    <dbReference type="NCBI Taxonomy" id="565072"/>
    <lineage>
        <taxon>Bacteria</taxon>
        <taxon>Bacillati</taxon>
        <taxon>Actinomycetota</taxon>
        <taxon>Actinomycetes</taxon>
        <taxon>Kitasatosporales</taxon>
        <taxon>Streptomycetaceae</taxon>
        <taxon>Streptomyces</taxon>
    </lineage>
</organism>
<feature type="transmembrane region" description="Helical" evidence="9">
    <location>
        <begin position="271"/>
        <end position="293"/>
    </location>
</feature>
<comment type="similarity">
    <text evidence="2">Belongs to the major facilitator superfamily. Bcr/CmlA family.</text>
</comment>
<evidence type="ECO:0000256" key="6">
    <source>
        <dbReference type="ARBA" id="ARBA00022989"/>
    </source>
</evidence>
<feature type="transmembrane region" description="Helical" evidence="9">
    <location>
        <begin position="39"/>
        <end position="56"/>
    </location>
</feature>
<feature type="transmembrane region" description="Helical" evidence="9">
    <location>
        <begin position="335"/>
        <end position="354"/>
    </location>
</feature>
<keyword evidence="12" id="KW-1185">Reference proteome</keyword>
<name>A0A5N8XTT5_9ACTN</name>
<accession>A0A5N8XTT5</accession>
<evidence type="ECO:0000259" key="10">
    <source>
        <dbReference type="PROSITE" id="PS50850"/>
    </source>
</evidence>
<dbReference type="GO" id="GO:1990961">
    <property type="term" value="P:xenobiotic detoxification by transmembrane export across the plasma membrane"/>
    <property type="evidence" value="ECO:0007669"/>
    <property type="project" value="InterPro"/>
</dbReference>
<dbReference type="OrthoDB" id="9814303at2"/>
<reference evidence="11 12" key="1">
    <citation type="submission" date="2019-07" db="EMBL/GenBank/DDBJ databases">
        <title>New species of Amycolatopsis and Streptomyces.</title>
        <authorList>
            <person name="Duangmal K."/>
            <person name="Teo W.F.A."/>
            <person name="Lipun K."/>
        </authorList>
    </citation>
    <scope>NUCLEOTIDE SEQUENCE [LARGE SCALE GENOMIC DNA]</scope>
    <source>
        <strain evidence="11 12">NBRC 106415</strain>
    </source>
</reference>
<feature type="compositionally biased region" description="Basic and acidic residues" evidence="8">
    <location>
        <begin position="390"/>
        <end position="409"/>
    </location>
</feature>
<keyword evidence="7 9" id="KW-0472">Membrane</keyword>
<feature type="transmembrane region" description="Helical" evidence="9">
    <location>
        <begin position="125"/>
        <end position="149"/>
    </location>
</feature>
<dbReference type="InterPro" id="IPR004812">
    <property type="entry name" value="Efflux_drug-R_Bcr/CmlA"/>
</dbReference>
<feature type="transmembrane region" description="Helical" evidence="9">
    <location>
        <begin position="92"/>
        <end position="113"/>
    </location>
</feature>
<proteinExistence type="inferred from homology"/>
<evidence type="ECO:0000313" key="11">
    <source>
        <dbReference type="EMBL" id="MPY62774.1"/>
    </source>
</evidence>
<dbReference type="InterPro" id="IPR005829">
    <property type="entry name" value="Sugar_transporter_CS"/>
</dbReference>
<evidence type="ECO:0000256" key="7">
    <source>
        <dbReference type="ARBA" id="ARBA00023136"/>
    </source>
</evidence>
<evidence type="ECO:0000256" key="8">
    <source>
        <dbReference type="SAM" id="MobiDB-lite"/>
    </source>
</evidence>
<dbReference type="NCBIfam" id="TIGR00710">
    <property type="entry name" value="efflux_Bcr_CflA"/>
    <property type="match status" value="1"/>
</dbReference>
<evidence type="ECO:0000256" key="1">
    <source>
        <dbReference type="ARBA" id="ARBA00004651"/>
    </source>
</evidence>
<dbReference type="Pfam" id="PF07690">
    <property type="entry name" value="MFS_1"/>
    <property type="match status" value="1"/>
</dbReference>
<evidence type="ECO:0000313" key="12">
    <source>
        <dbReference type="Proteomes" id="UP000400924"/>
    </source>
</evidence>
<evidence type="ECO:0000256" key="3">
    <source>
        <dbReference type="ARBA" id="ARBA00022448"/>
    </source>
</evidence>
<keyword evidence="6 9" id="KW-1133">Transmembrane helix</keyword>
<dbReference type="GO" id="GO:0005886">
    <property type="term" value="C:plasma membrane"/>
    <property type="evidence" value="ECO:0007669"/>
    <property type="project" value="UniProtKB-SubCell"/>
</dbReference>
<keyword evidence="5 9" id="KW-0812">Transmembrane</keyword>
<dbReference type="FunFam" id="1.20.1720.10:FF:000005">
    <property type="entry name" value="Bcr/CflA family efflux transporter"/>
    <property type="match status" value="1"/>
</dbReference>